<dbReference type="GO" id="GO:0022904">
    <property type="term" value="P:respiratory electron transport chain"/>
    <property type="evidence" value="ECO:0007669"/>
    <property type="project" value="InterPro"/>
</dbReference>
<keyword evidence="1" id="KW-0472">Membrane</keyword>
<gene>
    <name evidence="3" type="ORF">GHYDROH2_28350</name>
</gene>
<dbReference type="Gene3D" id="1.20.810.10">
    <property type="entry name" value="Cytochrome Bc1 Complex, Chain C"/>
    <property type="match status" value="1"/>
</dbReference>
<dbReference type="GO" id="GO:0016491">
    <property type="term" value="F:oxidoreductase activity"/>
    <property type="evidence" value="ECO:0007669"/>
    <property type="project" value="InterPro"/>
</dbReference>
<keyword evidence="1" id="KW-1133">Transmembrane helix</keyword>
<evidence type="ECO:0000259" key="2">
    <source>
        <dbReference type="PROSITE" id="PS51002"/>
    </source>
</evidence>
<feature type="transmembrane region" description="Helical" evidence="1">
    <location>
        <begin position="117"/>
        <end position="135"/>
    </location>
</feature>
<feature type="transmembrane region" description="Helical" evidence="1">
    <location>
        <begin position="172"/>
        <end position="191"/>
    </location>
</feature>
<dbReference type="GO" id="GO:0016020">
    <property type="term" value="C:membrane"/>
    <property type="evidence" value="ECO:0007669"/>
    <property type="project" value="InterPro"/>
</dbReference>
<protein>
    <recommendedName>
        <fullName evidence="2">Cytochrome b/b6 N-terminal region profile domain-containing protein</fullName>
    </recommendedName>
</protein>
<evidence type="ECO:0000256" key="1">
    <source>
        <dbReference type="SAM" id="Phobius"/>
    </source>
</evidence>
<accession>A0A9W6G1V7</accession>
<dbReference type="InterPro" id="IPR005797">
    <property type="entry name" value="Cyt_b/b6_N"/>
</dbReference>
<dbReference type="PANTHER" id="PTHR19271">
    <property type="entry name" value="CYTOCHROME B"/>
    <property type="match status" value="1"/>
</dbReference>
<proteinExistence type="predicted"/>
<dbReference type="PANTHER" id="PTHR19271:SF16">
    <property type="entry name" value="CYTOCHROME B"/>
    <property type="match status" value="1"/>
</dbReference>
<dbReference type="PROSITE" id="PS51002">
    <property type="entry name" value="CYTB_NTER"/>
    <property type="match status" value="1"/>
</dbReference>
<dbReference type="RefSeq" id="WP_214186685.1">
    <property type="nucleotide sequence ID" value="NZ_BSDS01000002.1"/>
</dbReference>
<comment type="caution">
    <text evidence="3">The sequence shown here is derived from an EMBL/GenBank/DDBJ whole genome shotgun (WGS) entry which is preliminary data.</text>
</comment>
<sequence length="247" mass="27993">MSESAYSIKESIMQLPRNIKASISRRGEGTAEQERAAAVFGNMFLHVHPVRVHVNSLRAGYTFGLGLISFYLFLILVASGLLLMFYYTPSTELAYRNMKDLEYVVTFGVILRNVHRWSAHAMVAFVFLHMCRVFYTGSYKAPREFNWVIGVFLLLVTLFLSFTGYLLPWDQLAFWAVTVGSNIASYMPVLGDYVRFLMLGGNEVGQMALLRFYVLHVVALPLLAATLLGVHFWRIRKDGGLSRPSND</sequence>
<feature type="transmembrane region" description="Helical" evidence="1">
    <location>
        <begin position="212"/>
        <end position="233"/>
    </location>
</feature>
<dbReference type="InterPro" id="IPR027387">
    <property type="entry name" value="Cytb/b6-like_sf"/>
</dbReference>
<dbReference type="AlphaFoldDB" id="A0A9W6G1V7"/>
<reference evidence="3" key="1">
    <citation type="submission" date="2022-12" db="EMBL/GenBank/DDBJ databases">
        <title>Reference genome sequencing for broad-spectrum identification of bacterial and archaeal isolates by mass spectrometry.</title>
        <authorList>
            <person name="Sekiguchi Y."/>
            <person name="Tourlousse D.M."/>
        </authorList>
    </citation>
    <scope>NUCLEOTIDE SEQUENCE</scope>
    <source>
        <strain evidence="3">H2</strain>
    </source>
</reference>
<evidence type="ECO:0000313" key="4">
    <source>
        <dbReference type="Proteomes" id="UP001144352"/>
    </source>
</evidence>
<keyword evidence="4" id="KW-1185">Reference proteome</keyword>
<feature type="transmembrane region" description="Helical" evidence="1">
    <location>
        <begin position="147"/>
        <end position="166"/>
    </location>
</feature>
<organism evidence="3 4">
    <name type="scientific">Geobacter hydrogenophilus</name>
    <dbReference type="NCBI Taxonomy" id="40983"/>
    <lineage>
        <taxon>Bacteria</taxon>
        <taxon>Pseudomonadati</taxon>
        <taxon>Thermodesulfobacteriota</taxon>
        <taxon>Desulfuromonadia</taxon>
        <taxon>Geobacterales</taxon>
        <taxon>Geobacteraceae</taxon>
        <taxon>Geobacter</taxon>
    </lineage>
</organism>
<dbReference type="SUPFAM" id="SSF81342">
    <property type="entry name" value="Transmembrane di-heme cytochromes"/>
    <property type="match status" value="1"/>
</dbReference>
<dbReference type="InterPro" id="IPR016174">
    <property type="entry name" value="Di-haem_cyt_TM"/>
</dbReference>
<dbReference type="GO" id="GO:0009055">
    <property type="term" value="F:electron transfer activity"/>
    <property type="evidence" value="ECO:0007669"/>
    <property type="project" value="InterPro"/>
</dbReference>
<feature type="domain" description="Cytochrome b/b6 N-terminal region profile" evidence="2">
    <location>
        <begin position="26"/>
        <end position="244"/>
    </location>
</feature>
<dbReference type="EMBL" id="BSDS01000002">
    <property type="protein sequence ID" value="GLI39334.1"/>
    <property type="molecule type" value="Genomic_DNA"/>
</dbReference>
<keyword evidence="1" id="KW-0812">Transmembrane</keyword>
<dbReference type="Pfam" id="PF00033">
    <property type="entry name" value="Cytochrome_B"/>
    <property type="match status" value="1"/>
</dbReference>
<dbReference type="Proteomes" id="UP001144352">
    <property type="component" value="Unassembled WGS sequence"/>
</dbReference>
<name>A0A9W6G1V7_9BACT</name>
<feature type="transmembrane region" description="Helical" evidence="1">
    <location>
        <begin position="61"/>
        <end position="87"/>
    </location>
</feature>
<evidence type="ECO:0000313" key="3">
    <source>
        <dbReference type="EMBL" id="GLI39334.1"/>
    </source>
</evidence>